<feature type="transmembrane region" description="Helical" evidence="2">
    <location>
        <begin position="208"/>
        <end position="229"/>
    </location>
</feature>
<keyword evidence="2" id="KW-1133">Transmembrane helix</keyword>
<evidence type="ECO:0000256" key="3">
    <source>
        <dbReference type="SAM" id="SignalP"/>
    </source>
</evidence>
<name>A0ABR3X163_9PEZI</name>
<keyword evidence="2" id="KW-0812">Transmembrane</keyword>
<sequence length="797" mass="85040">MTVRSLFSGLISMTGVASADAAKLNPSRDVFNFVPSCAQTCFQSFISANFDVSTCGITTSLDCLCVKTGKSGFTIGEGAVQCIVAESNRDSCRGSDASRQAVTKAYGMCAGVAGAAPATHATIVATLIIPSGTGAVVVPAPTHSSTLSTQPTSSTRTARTTTSVAPSVSPLSITSVSTPAAVSSQGPVSTTASPSSSSSAPKLNTAQIAGMSAGIVAALILALVLILMARRVRKKTLGPQSSKIFQARQSGTFGRLKSTNNSPHALQISAPIHKTPIEMDFRRPGDDQAITPNTIGLALSPPPSVYSKEQTSQSEAPARDLDSLPPDARPPKPLLSVSVPPHQRQRRQHTQMSLSERESVVTEFAEDGDGDTSAATSIWRPPAPHPQSTSTYYVADKQGNWALGGRNGISPSAAYEQPGPFPSAETGRYMQPLPEIPTEDEERSQRSSSQPTDLMAKLGSPIVFKERLARDPASVSPSIYSTFNTPTIPLRSEATLHRAKALFDSHPRPMGKGSMEYVQGSVRERDAQQGNSRRVRKRNSAVPAAMQARAADLFEDEDIIEDEPQEGISPFTESPQTPISPGVSPVTYPKIPGRERNGKAVQDNPMEEHLSPSHRSGLVPAPLEPNVPQRIRRDRTFPNTSAIFPPQASALGISGPIRDPGLVRTGSPEHRRASKSLEMEEQRQQRERRDGTKASNTSTLLTKRLGADRAVALAPLKDGDSRRPGRPSRSAAKWRRENAGNYSNHQGDDSNRRDVGAARGPGLVIDGVGYVAVPSTQEWKPKLTPTRQGDDLFLNVQ</sequence>
<gene>
    <name evidence="4" type="ORF">VTK73DRAFT_3164</name>
</gene>
<evidence type="ECO:0008006" key="6">
    <source>
        <dbReference type="Google" id="ProtNLM"/>
    </source>
</evidence>
<feature type="region of interest" description="Disordered" evidence="1">
    <location>
        <begin position="605"/>
        <end position="627"/>
    </location>
</feature>
<feature type="compositionally biased region" description="Polar residues" evidence="1">
    <location>
        <begin position="170"/>
        <end position="188"/>
    </location>
</feature>
<evidence type="ECO:0000313" key="4">
    <source>
        <dbReference type="EMBL" id="KAL1869427.1"/>
    </source>
</evidence>
<organism evidence="4 5">
    <name type="scientific">Phialemonium thermophilum</name>
    <dbReference type="NCBI Taxonomy" id="223376"/>
    <lineage>
        <taxon>Eukaryota</taxon>
        <taxon>Fungi</taxon>
        <taxon>Dikarya</taxon>
        <taxon>Ascomycota</taxon>
        <taxon>Pezizomycotina</taxon>
        <taxon>Sordariomycetes</taxon>
        <taxon>Sordariomycetidae</taxon>
        <taxon>Cephalothecales</taxon>
        <taxon>Cephalothecaceae</taxon>
        <taxon>Phialemonium</taxon>
    </lineage>
</organism>
<keyword evidence="3" id="KW-0732">Signal</keyword>
<accession>A0ABR3X163</accession>
<feature type="chain" id="PRO_5046461103" description="Extracellular membrane protein CFEM domain-containing protein" evidence="3">
    <location>
        <begin position="22"/>
        <end position="797"/>
    </location>
</feature>
<reference evidence="4 5" key="1">
    <citation type="journal article" date="2024" name="Commun. Biol.">
        <title>Comparative genomic analysis of thermophilic fungi reveals convergent evolutionary adaptations and gene losses.</title>
        <authorList>
            <person name="Steindorff A.S."/>
            <person name="Aguilar-Pontes M.V."/>
            <person name="Robinson A.J."/>
            <person name="Andreopoulos B."/>
            <person name="LaButti K."/>
            <person name="Kuo A."/>
            <person name="Mondo S."/>
            <person name="Riley R."/>
            <person name="Otillar R."/>
            <person name="Haridas S."/>
            <person name="Lipzen A."/>
            <person name="Grimwood J."/>
            <person name="Schmutz J."/>
            <person name="Clum A."/>
            <person name="Reid I.D."/>
            <person name="Moisan M.C."/>
            <person name="Butler G."/>
            <person name="Nguyen T.T.M."/>
            <person name="Dewar K."/>
            <person name="Conant G."/>
            <person name="Drula E."/>
            <person name="Henrissat B."/>
            <person name="Hansel C."/>
            <person name="Singer S."/>
            <person name="Hutchinson M.I."/>
            <person name="de Vries R.P."/>
            <person name="Natvig D.O."/>
            <person name="Powell A.J."/>
            <person name="Tsang A."/>
            <person name="Grigoriev I.V."/>
        </authorList>
    </citation>
    <scope>NUCLEOTIDE SEQUENCE [LARGE SCALE GENOMIC DNA]</scope>
    <source>
        <strain evidence="4 5">ATCC 24622</strain>
    </source>
</reference>
<protein>
    <recommendedName>
        <fullName evidence="6">Extracellular membrane protein CFEM domain-containing protein</fullName>
    </recommendedName>
</protein>
<dbReference type="Proteomes" id="UP001586593">
    <property type="component" value="Unassembled WGS sequence"/>
</dbReference>
<proteinExistence type="predicted"/>
<feature type="signal peptide" evidence="3">
    <location>
        <begin position="1"/>
        <end position="21"/>
    </location>
</feature>
<feature type="region of interest" description="Disordered" evidence="1">
    <location>
        <begin position="141"/>
        <end position="202"/>
    </location>
</feature>
<keyword evidence="2" id="KW-0472">Membrane</keyword>
<feature type="region of interest" description="Disordered" evidence="1">
    <location>
        <begin position="524"/>
        <end position="544"/>
    </location>
</feature>
<feature type="region of interest" description="Disordered" evidence="1">
    <location>
        <begin position="298"/>
        <end position="390"/>
    </location>
</feature>
<feature type="compositionally biased region" description="Low complexity" evidence="1">
    <location>
        <begin position="142"/>
        <end position="169"/>
    </location>
</feature>
<keyword evidence="5" id="KW-1185">Reference proteome</keyword>
<feature type="compositionally biased region" description="Basic and acidic residues" evidence="1">
    <location>
        <begin position="667"/>
        <end position="692"/>
    </location>
</feature>
<feature type="compositionally biased region" description="Basic and acidic residues" evidence="1">
    <location>
        <begin position="746"/>
        <end position="756"/>
    </location>
</feature>
<evidence type="ECO:0000256" key="2">
    <source>
        <dbReference type="SAM" id="Phobius"/>
    </source>
</evidence>
<feature type="region of interest" description="Disordered" evidence="1">
    <location>
        <begin position="404"/>
        <end position="458"/>
    </location>
</feature>
<comment type="caution">
    <text evidence="4">The sequence shown here is derived from an EMBL/GenBank/DDBJ whole genome shotgun (WGS) entry which is preliminary data.</text>
</comment>
<evidence type="ECO:0000256" key="1">
    <source>
        <dbReference type="SAM" id="MobiDB-lite"/>
    </source>
</evidence>
<feature type="compositionally biased region" description="Low complexity" evidence="1">
    <location>
        <begin position="189"/>
        <end position="201"/>
    </location>
</feature>
<evidence type="ECO:0000313" key="5">
    <source>
        <dbReference type="Proteomes" id="UP001586593"/>
    </source>
</evidence>
<feature type="region of interest" description="Disordered" evidence="1">
    <location>
        <begin position="639"/>
        <end position="760"/>
    </location>
</feature>
<dbReference type="EMBL" id="JAZHXJ010000197">
    <property type="protein sequence ID" value="KAL1869427.1"/>
    <property type="molecule type" value="Genomic_DNA"/>
</dbReference>